<evidence type="ECO:0000259" key="12">
    <source>
        <dbReference type="Pfam" id="PF19316"/>
    </source>
</evidence>
<dbReference type="EnsemblMetazoa" id="XM_022813022">
    <property type="protein sequence ID" value="XP_022668757"/>
    <property type="gene ID" value="LOC111253524"/>
</dbReference>
<keyword evidence="7" id="KW-0256">Endoplasmic reticulum</keyword>
<dbReference type="OrthoDB" id="272139at2759"/>
<feature type="transmembrane region" description="Helical" evidence="11">
    <location>
        <begin position="786"/>
        <end position="805"/>
    </location>
</feature>
<dbReference type="Pfam" id="PF01663">
    <property type="entry name" value="Phosphodiest"/>
    <property type="match status" value="1"/>
</dbReference>
<evidence type="ECO:0000256" key="2">
    <source>
        <dbReference type="ARBA" id="ARBA00004687"/>
    </source>
</evidence>
<feature type="domain" description="GPI ethanolamine phosphate transferase 2 C-terminal" evidence="12">
    <location>
        <begin position="529"/>
        <end position="873"/>
    </location>
</feature>
<evidence type="ECO:0000256" key="11">
    <source>
        <dbReference type="SAM" id="Phobius"/>
    </source>
</evidence>
<feature type="transmembrane region" description="Helical" evidence="11">
    <location>
        <begin position="460"/>
        <end position="482"/>
    </location>
</feature>
<feature type="transmembrane region" description="Helical" evidence="11">
    <location>
        <begin position="7"/>
        <end position="31"/>
    </location>
</feature>
<sequence length="881" mass="98393">MAYGRSWLFVWCASGLFLLNVLHFLVGYFPFECTLPGVASITDAGLPYSLCGLPSNTVHDTTYTPLHERLVLLVVDALRYDFVDAERFPYASGLLKSEQALKFRSRAFAPTVTLPRIKSILSGVVPGYVDIVVNLDASRMSTDNIINQAHKQLKRSYFFGDDTWLKLFPAEYFAKYEGTTSFYVNDYTEVDTNVTRNVKTSLEPGEEWDFLFLHYLGLDHLGHIVGPESPLVAEKLKEMDEVIELLHTKLPAGSLIVVTGDHGMSVTGNHGGTSHEEIETPILFLLTGNERFLDEKPSANSLSDPSVHQIDIAPTLSLLMGLPVPHSSYGSVLPELLTRHPRLNDDQRLFRMQYNAHQLLQVFSENFEAEMDKYQSVRATICHYMRLIKDDQPLQPEAVENSQRALHTSMMMMKKMLIANRSRFSLHALVTGVVGAAYCALALLVCAFTENLHFRFDRRVLLSSFILGFSTSAFISTLLAGATLPTELMSLAFLSASTYVLLCSLQGFGIAAFKAYMAGGGLSVLSAIQLIGLALHAGSLVGSSFVEEEHQTWYFLSVTIGVAGALLAPTMKIAKEELIKVFRVLLLSRILRGWNRTGDKWIHLPVYADYVLRQPALASALIIVTAHNAIGMFRMRNSPLQGAVTSTASGFILLYKLYSVHTGEHSGMAVWLYLALPVTLVAGIWEFVTQGEFARERHLHPLNTFSNCWMLLGFILQRPENVFMFGLEIFLENAVHSAVGDFPVTVRAVIYMWFSNAAFFHQGNSNKLSTIDVASGYIGVSFYEPVLVGLLMYCHTYSGVIHWLVMFWRRASYNLGPKDKLRVTSLMLCIKLLVTTWYLIVMIFHRKHIFVWSVFSPKGLYESAHAATTVLVLMAVSACNV</sequence>
<evidence type="ECO:0000256" key="6">
    <source>
        <dbReference type="ARBA" id="ARBA00022692"/>
    </source>
</evidence>
<reference evidence="13" key="1">
    <citation type="submission" date="2021-01" db="UniProtKB">
        <authorList>
            <consortium name="EnsemblMetazoa"/>
        </authorList>
    </citation>
    <scope>IDENTIFICATION</scope>
</reference>
<keyword evidence="10" id="KW-0325">Glycoprotein</keyword>
<dbReference type="OMA" id="SWNQTGQ"/>
<keyword evidence="4" id="KW-0337">GPI-anchor biosynthesis</keyword>
<keyword evidence="9 11" id="KW-0472">Membrane</keyword>
<evidence type="ECO:0000256" key="1">
    <source>
        <dbReference type="ARBA" id="ARBA00004477"/>
    </source>
</evidence>
<dbReference type="EnsemblMetazoa" id="XM_022813023">
    <property type="protein sequence ID" value="XP_022668758"/>
    <property type="gene ID" value="LOC111253524"/>
</dbReference>
<comment type="pathway">
    <text evidence="2">Glycolipid biosynthesis; glycosylphosphatidylinositol-anchor biosynthesis.</text>
</comment>
<evidence type="ECO:0000256" key="3">
    <source>
        <dbReference type="ARBA" id="ARBA00005315"/>
    </source>
</evidence>
<dbReference type="KEGG" id="vde:111253524"/>
<protein>
    <recommendedName>
        <fullName evidence="12">GPI ethanolamine phosphate transferase 2 C-terminal domain-containing protein</fullName>
    </recommendedName>
</protein>
<evidence type="ECO:0000256" key="9">
    <source>
        <dbReference type="ARBA" id="ARBA00023136"/>
    </source>
</evidence>
<name>A0A7M7MIW7_VARDE</name>
<feature type="transmembrane region" description="Helical" evidence="11">
    <location>
        <begin position="524"/>
        <end position="546"/>
    </location>
</feature>
<dbReference type="InterPro" id="IPR017850">
    <property type="entry name" value="Alkaline_phosphatase_core_sf"/>
</dbReference>
<evidence type="ECO:0000256" key="8">
    <source>
        <dbReference type="ARBA" id="ARBA00022989"/>
    </source>
</evidence>
<comment type="subcellular location">
    <subcellularLocation>
        <location evidence="1">Endoplasmic reticulum membrane</location>
        <topology evidence="1">Multi-pass membrane protein</topology>
    </subcellularLocation>
</comment>
<dbReference type="UniPathway" id="UPA00196"/>
<dbReference type="RefSeq" id="XP_022668756.1">
    <property type="nucleotide sequence ID" value="XM_022813021.1"/>
</dbReference>
<dbReference type="GO" id="GO:0005789">
    <property type="term" value="C:endoplasmic reticulum membrane"/>
    <property type="evidence" value="ECO:0007669"/>
    <property type="project" value="UniProtKB-SubCell"/>
</dbReference>
<organism evidence="13 14">
    <name type="scientific">Varroa destructor</name>
    <name type="common">Honeybee mite</name>
    <dbReference type="NCBI Taxonomy" id="109461"/>
    <lineage>
        <taxon>Eukaryota</taxon>
        <taxon>Metazoa</taxon>
        <taxon>Ecdysozoa</taxon>
        <taxon>Arthropoda</taxon>
        <taxon>Chelicerata</taxon>
        <taxon>Arachnida</taxon>
        <taxon>Acari</taxon>
        <taxon>Parasitiformes</taxon>
        <taxon>Mesostigmata</taxon>
        <taxon>Gamasina</taxon>
        <taxon>Dermanyssoidea</taxon>
        <taxon>Varroidae</taxon>
        <taxon>Varroa</taxon>
    </lineage>
</organism>
<dbReference type="PANTHER" id="PTHR23072:SF0">
    <property type="entry name" value="GPI ETHANOLAMINE PHOSPHATE TRANSFERASE 2"/>
    <property type="match status" value="1"/>
</dbReference>
<dbReference type="RefSeq" id="XP_022668758.1">
    <property type="nucleotide sequence ID" value="XM_022813023.1"/>
</dbReference>
<dbReference type="InterPro" id="IPR002591">
    <property type="entry name" value="Phosphodiest/P_Trfase"/>
</dbReference>
<comment type="similarity">
    <text evidence="3">Belongs to the PIGG/PIGN/PIGO family. PIGG subfamily.</text>
</comment>
<dbReference type="EnsemblMetazoa" id="XM_022813021">
    <property type="protein sequence ID" value="XP_022668756"/>
    <property type="gene ID" value="LOC111253524"/>
</dbReference>
<dbReference type="SUPFAM" id="SSF53649">
    <property type="entry name" value="Alkaline phosphatase-like"/>
    <property type="match status" value="1"/>
</dbReference>
<dbReference type="Gene3D" id="3.40.720.10">
    <property type="entry name" value="Alkaline Phosphatase, subunit A"/>
    <property type="match status" value="1"/>
</dbReference>
<evidence type="ECO:0000313" key="13">
    <source>
        <dbReference type="EnsemblMetazoa" id="XP_022668757"/>
    </source>
</evidence>
<proteinExistence type="inferred from homology"/>
<dbReference type="GO" id="GO:0006506">
    <property type="term" value="P:GPI anchor biosynthetic process"/>
    <property type="evidence" value="ECO:0007669"/>
    <property type="project" value="UniProtKB-UniPathway"/>
</dbReference>
<dbReference type="InterPro" id="IPR037674">
    <property type="entry name" value="PIG-G_N"/>
</dbReference>
<evidence type="ECO:0000256" key="4">
    <source>
        <dbReference type="ARBA" id="ARBA00022502"/>
    </source>
</evidence>
<feature type="transmembrane region" description="Helical" evidence="11">
    <location>
        <begin position="552"/>
        <end position="571"/>
    </location>
</feature>
<dbReference type="PANTHER" id="PTHR23072">
    <property type="entry name" value="PHOSPHATIDYLINOSITOL GLYCAN-RELATED"/>
    <property type="match status" value="1"/>
</dbReference>
<evidence type="ECO:0000256" key="10">
    <source>
        <dbReference type="ARBA" id="ARBA00023180"/>
    </source>
</evidence>
<dbReference type="Proteomes" id="UP000594260">
    <property type="component" value="Unplaced"/>
</dbReference>
<dbReference type="InParanoid" id="A0A7M7MIW7"/>
<evidence type="ECO:0000256" key="7">
    <source>
        <dbReference type="ARBA" id="ARBA00022824"/>
    </source>
</evidence>
<evidence type="ECO:0000256" key="5">
    <source>
        <dbReference type="ARBA" id="ARBA00022679"/>
    </source>
</evidence>
<feature type="transmembrane region" description="Helical" evidence="11">
    <location>
        <begin position="670"/>
        <end position="688"/>
    </location>
</feature>
<feature type="transmembrane region" description="Helical" evidence="11">
    <location>
        <begin position="488"/>
        <end position="512"/>
    </location>
</feature>
<dbReference type="CDD" id="cd16024">
    <property type="entry name" value="GPI_EPT_2"/>
    <property type="match status" value="1"/>
</dbReference>
<dbReference type="AlphaFoldDB" id="A0A7M7MIW7"/>
<keyword evidence="5" id="KW-0808">Transferase</keyword>
<dbReference type="InterPro" id="IPR039527">
    <property type="entry name" value="PIGG/GPI7"/>
</dbReference>
<dbReference type="Pfam" id="PF19316">
    <property type="entry name" value="PIGO_PIGG"/>
    <property type="match status" value="1"/>
</dbReference>
<dbReference type="RefSeq" id="XP_022668757.1">
    <property type="nucleotide sequence ID" value="XM_022813022.1"/>
</dbReference>
<accession>A0A7M7MIW7</accession>
<keyword evidence="8 11" id="KW-1133">Transmembrane helix</keyword>
<feature type="transmembrane region" description="Helical" evidence="11">
    <location>
        <begin position="825"/>
        <end position="844"/>
    </location>
</feature>
<dbReference type="GeneID" id="111253524"/>
<feature type="transmembrane region" description="Helical" evidence="11">
    <location>
        <begin position="640"/>
        <end position="658"/>
    </location>
</feature>
<dbReference type="InterPro" id="IPR045687">
    <property type="entry name" value="PIGG/GPI7_C"/>
</dbReference>
<dbReference type="GO" id="GO:0051267">
    <property type="term" value="F:CP2 mannose-ethanolamine phosphotransferase activity"/>
    <property type="evidence" value="ECO:0007669"/>
    <property type="project" value="TreeGrafter"/>
</dbReference>
<feature type="transmembrane region" description="Helical" evidence="11">
    <location>
        <begin position="424"/>
        <end position="448"/>
    </location>
</feature>
<dbReference type="FunCoup" id="A0A7M7MIW7">
    <property type="interactions" value="779"/>
</dbReference>
<keyword evidence="6 11" id="KW-0812">Transmembrane</keyword>
<keyword evidence="14" id="KW-1185">Reference proteome</keyword>
<evidence type="ECO:0000313" key="14">
    <source>
        <dbReference type="Proteomes" id="UP000594260"/>
    </source>
</evidence>